<dbReference type="NCBIfam" id="NF009414">
    <property type="entry name" value="PRK12778.1"/>
    <property type="match status" value="1"/>
</dbReference>
<dbReference type="SUPFAM" id="SSF51971">
    <property type="entry name" value="Nucleotide-binding domain"/>
    <property type="match status" value="1"/>
</dbReference>
<dbReference type="PRINTS" id="PR00419">
    <property type="entry name" value="ADXRDTASE"/>
</dbReference>
<dbReference type="Gene3D" id="2.40.30.10">
    <property type="entry name" value="Translation factors"/>
    <property type="match status" value="1"/>
</dbReference>
<dbReference type="eggNOG" id="COG0543">
    <property type="taxonomic scope" value="Bacteria"/>
</dbReference>
<keyword evidence="3" id="KW-1185">Reference proteome</keyword>
<dbReference type="EMBL" id="CR522870">
    <property type="protein sequence ID" value="CAG35361.1"/>
    <property type="molecule type" value="Genomic_DNA"/>
</dbReference>
<dbReference type="GO" id="GO:0016491">
    <property type="term" value="F:oxidoreductase activity"/>
    <property type="evidence" value="ECO:0007669"/>
    <property type="project" value="InterPro"/>
</dbReference>
<dbReference type="InterPro" id="IPR028261">
    <property type="entry name" value="DPD_II"/>
</dbReference>
<dbReference type="GO" id="GO:0051536">
    <property type="term" value="F:iron-sulfur cluster binding"/>
    <property type="evidence" value="ECO:0007669"/>
    <property type="project" value="InterPro"/>
</dbReference>
<dbReference type="InterPro" id="IPR023753">
    <property type="entry name" value="FAD/NAD-binding_dom"/>
</dbReference>
<dbReference type="Pfam" id="PF07992">
    <property type="entry name" value="Pyr_redox_2"/>
    <property type="match status" value="1"/>
</dbReference>
<sequence length="741" mass="79904">MFEIVENSIIAPNVHRLIIKAPRVAKSRKPGQFVIVHEEGGERIPLTIADENIENGTITLIIQAVGEGTKQIVSKQAGEFIRDIAGPLGKASEIEKVGKVVCIGGGVGTAVLFPLAKALAAAGNDLTTIIGGRSESFVILKDELAVFSTQLKITTEDGSLGDKGFVTGPLAEILEDETRRPEIIYAIGPVPMMAAICEQTRPYGVKTIVSLNPIMVDGTGMCGGCRVTVANKVKFACVDGPEFDGHEVDFKELAARQRQYVGHDHDRHKCRMDAVKIETISIKERMAIPRAHMPEQDAKIRATNFTEVNLGISEEVAIREAQRCLNCKTRPCVSGCPVGVRIPEYLQEVAKGDFAAAAKILREDNALPATTGRVCPQESQCEQKCVRGKKGDAVALGWLERFVADWAAQNLKPEVPCIEKTGKKVAIIGSGPGGLTAAGELARRGHDVTVFEALHTAGGVLRYGIPEFRLPKNIVDHEVENLVALGVKFEFNVIIGQTLTIKEIMAEFDSCFIANGAGLPIFLNLPGENLNGVYSSNEYLTRVNLMNAYKKGSATPIVTGPTTVVFGGGNTAMDSARTAKRMGSERVILAYRRGRDEMPARLEEVIHAEQEGIEFMFLVAPLSIGGTEDGWVENVHLQKMELGEPDASGRRRPVAIEGSEFKVEADIVIMSIGTTSNPLLTSTCPELELNKWGNIVVDEKQMSSMQGVFAGGDIVRGGATVILAMGDGKNAAQSIHDYLQK</sequence>
<dbReference type="STRING" id="177439.DP0632"/>
<dbReference type="HOGENOM" id="CLU_011095_0_1_7"/>
<dbReference type="CDD" id="cd06219">
    <property type="entry name" value="DHOD_e_trans_like1"/>
    <property type="match status" value="1"/>
</dbReference>
<organism evidence="2 3">
    <name type="scientific">Desulfotalea psychrophila (strain LSv54 / DSM 12343)</name>
    <dbReference type="NCBI Taxonomy" id="177439"/>
    <lineage>
        <taxon>Bacteria</taxon>
        <taxon>Pseudomonadati</taxon>
        <taxon>Thermodesulfobacteriota</taxon>
        <taxon>Desulfobulbia</taxon>
        <taxon>Desulfobulbales</taxon>
        <taxon>Desulfocapsaceae</taxon>
        <taxon>Desulfotalea</taxon>
    </lineage>
</organism>
<evidence type="ECO:0000259" key="1">
    <source>
        <dbReference type="PROSITE" id="PS51384"/>
    </source>
</evidence>
<dbReference type="InterPro" id="IPR006004">
    <property type="entry name" value="SudA-like"/>
</dbReference>
<dbReference type="Pfam" id="PF14691">
    <property type="entry name" value="Fer4_20"/>
    <property type="match status" value="1"/>
</dbReference>
<accession>Q6AQL2</accession>
<name>Q6AQL2_DESPS</name>
<dbReference type="eggNOG" id="COG0493">
    <property type="taxonomic scope" value="Bacteria"/>
</dbReference>
<dbReference type="InterPro" id="IPR039261">
    <property type="entry name" value="FNR_nucleotide-bd"/>
</dbReference>
<dbReference type="AlphaFoldDB" id="Q6AQL2"/>
<evidence type="ECO:0000313" key="3">
    <source>
        <dbReference type="Proteomes" id="UP000000602"/>
    </source>
</evidence>
<dbReference type="KEGG" id="dps:DP0632"/>
<dbReference type="Gene3D" id="3.40.50.80">
    <property type="entry name" value="Nucleotide-binding domain of ferredoxin-NADP reductase (FNR) module"/>
    <property type="match status" value="1"/>
</dbReference>
<dbReference type="Pfam" id="PF10418">
    <property type="entry name" value="DHODB_Fe-S_bind"/>
    <property type="match status" value="1"/>
</dbReference>
<dbReference type="Gene3D" id="3.50.50.60">
    <property type="entry name" value="FAD/NAD(P)-binding domain"/>
    <property type="match status" value="2"/>
</dbReference>
<dbReference type="SUPFAM" id="SSF63380">
    <property type="entry name" value="Riboflavin synthase domain-like"/>
    <property type="match status" value="1"/>
</dbReference>
<dbReference type="PANTHER" id="PTHR42783">
    <property type="entry name" value="GLUTAMATE SYNTHASE [NADPH] SMALL CHAIN"/>
    <property type="match status" value="1"/>
</dbReference>
<feature type="domain" description="FAD-binding FR-type" evidence="1">
    <location>
        <begin position="1"/>
        <end position="94"/>
    </location>
</feature>
<proteinExistence type="predicted"/>
<evidence type="ECO:0000313" key="2">
    <source>
        <dbReference type="EMBL" id="CAG35361.1"/>
    </source>
</evidence>
<dbReference type="Proteomes" id="UP000000602">
    <property type="component" value="Chromosome"/>
</dbReference>
<dbReference type="InterPro" id="IPR017927">
    <property type="entry name" value="FAD-bd_FR_type"/>
</dbReference>
<dbReference type="SUPFAM" id="SSF52343">
    <property type="entry name" value="Ferredoxin reductase-like, C-terminal NADP-linked domain"/>
    <property type="match status" value="1"/>
</dbReference>
<dbReference type="NCBIfam" id="TIGR01316">
    <property type="entry name" value="gltA"/>
    <property type="match status" value="1"/>
</dbReference>
<dbReference type="PROSITE" id="PS51384">
    <property type="entry name" value="FAD_FR"/>
    <property type="match status" value="1"/>
</dbReference>
<gene>
    <name evidence="2" type="ordered locus">DP0632</name>
</gene>
<dbReference type="InterPro" id="IPR019480">
    <property type="entry name" value="Dihydroorotate_DH_Fe-S-bd"/>
</dbReference>
<dbReference type="InterPro" id="IPR036188">
    <property type="entry name" value="FAD/NAD-bd_sf"/>
</dbReference>
<dbReference type="OrthoDB" id="9803192at2"/>
<dbReference type="NCBIfam" id="NF004862">
    <property type="entry name" value="PRK06222.1"/>
    <property type="match status" value="1"/>
</dbReference>
<dbReference type="Gene3D" id="1.10.1060.10">
    <property type="entry name" value="Alpha-helical ferredoxin"/>
    <property type="match status" value="1"/>
</dbReference>
<protein>
    <submittedName>
        <fullName evidence="2">Probable glutamate synthase, beta subunit</fullName>
    </submittedName>
</protein>
<dbReference type="InterPro" id="IPR009051">
    <property type="entry name" value="Helical_ferredxn"/>
</dbReference>
<reference evidence="3" key="1">
    <citation type="journal article" date="2004" name="Environ. Microbiol.">
        <title>The genome of Desulfotalea psychrophila, a sulfate-reducing bacterium from permanently cold Arctic sediments.</title>
        <authorList>
            <person name="Rabus R."/>
            <person name="Ruepp A."/>
            <person name="Frickey T."/>
            <person name="Rattei T."/>
            <person name="Fartmann B."/>
            <person name="Stark M."/>
            <person name="Bauer M."/>
            <person name="Zibat A."/>
            <person name="Lombardot T."/>
            <person name="Becker I."/>
            <person name="Amann J."/>
            <person name="Gellner K."/>
            <person name="Teeling H."/>
            <person name="Leuschner W.D."/>
            <person name="Gloeckner F.-O."/>
            <person name="Lupas A.N."/>
            <person name="Amann R."/>
            <person name="Klenk H.-P."/>
        </authorList>
    </citation>
    <scope>NUCLEOTIDE SEQUENCE [LARGE SCALE GENOMIC DNA]</scope>
    <source>
        <strain evidence="3">DSM 12343 / LSv54</strain>
    </source>
</reference>
<dbReference type="InterPro" id="IPR017938">
    <property type="entry name" value="Riboflavin_synthase-like_b-brl"/>
</dbReference>
<dbReference type="RefSeq" id="WP_011187877.1">
    <property type="nucleotide sequence ID" value="NC_006138.1"/>
</dbReference>
<dbReference type="PANTHER" id="PTHR42783:SF3">
    <property type="entry name" value="GLUTAMATE SYNTHASE [NADPH] SMALL CHAIN-RELATED"/>
    <property type="match status" value="1"/>
</dbReference>
<dbReference type="SUPFAM" id="SSF46548">
    <property type="entry name" value="alpha-helical ferredoxin"/>
    <property type="match status" value="1"/>
</dbReference>